<feature type="compositionally biased region" description="Polar residues" evidence="1">
    <location>
        <begin position="274"/>
        <end position="288"/>
    </location>
</feature>
<protein>
    <submittedName>
        <fullName evidence="3">Periphilin 1</fullName>
    </submittedName>
</protein>
<evidence type="ECO:0000313" key="3">
    <source>
        <dbReference type="Ensembl" id="ENSCCRP00020014495.1"/>
    </source>
</evidence>
<accession>A0A8C2CVV9</accession>
<feature type="region of interest" description="Disordered" evidence="1">
    <location>
        <begin position="20"/>
        <end position="229"/>
    </location>
</feature>
<name>A0A8C2CVV9_CYPCA</name>
<dbReference type="GO" id="GO:0045892">
    <property type="term" value="P:negative regulation of DNA-templated transcription"/>
    <property type="evidence" value="ECO:0007669"/>
    <property type="project" value="InterPro"/>
</dbReference>
<dbReference type="InterPro" id="IPR028851">
    <property type="entry name" value="Pphln1"/>
</dbReference>
<reference evidence="3" key="1">
    <citation type="submission" date="2025-08" db="UniProtKB">
        <authorList>
            <consortium name="Ensembl"/>
        </authorList>
    </citation>
    <scope>IDENTIFICATION</scope>
</reference>
<feature type="compositionally biased region" description="Low complexity" evidence="1">
    <location>
        <begin position="197"/>
        <end position="208"/>
    </location>
</feature>
<evidence type="ECO:0000259" key="2">
    <source>
        <dbReference type="Pfam" id="PF25234"/>
    </source>
</evidence>
<dbReference type="GO" id="GO:0045814">
    <property type="term" value="P:negative regulation of gene expression, epigenetic"/>
    <property type="evidence" value="ECO:0007669"/>
    <property type="project" value="TreeGrafter"/>
</dbReference>
<dbReference type="GO" id="GO:0097355">
    <property type="term" value="P:protein localization to heterochromatin"/>
    <property type="evidence" value="ECO:0007669"/>
    <property type="project" value="TreeGrafter"/>
</dbReference>
<dbReference type="Proteomes" id="UP000694701">
    <property type="component" value="Unplaced"/>
</dbReference>
<feature type="region of interest" description="Disordered" evidence="1">
    <location>
        <begin position="246"/>
        <end position="308"/>
    </location>
</feature>
<feature type="compositionally biased region" description="Basic and acidic residues" evidence="1">
    <location>
        <begin position="164"/>
        <end position="173"/>
    </location>
</feature>
<dbReference type="Ensembl" id="ENSCCRT00020015967.1">
    <property type="protein sequence ID" value="ENSCCRP00020014495.1"/>
    <property type="gene ID" value="ENSCCRG00020007057.1"/>
</dbReference>
<evidence type="ECO:0000313" key="4">
    <source>
        <dbReference type="Proteomes" id="UP000694701"/>
    </source>
</evidence>
<dbReference type="PANTHER" id="PTHR15836:SF4">
    <property type="entry name" value="PERIPHILIN-1"/>
    <property type="match status" value="1"/>
</dbReference>
<dbReference type="PANTHER" id="PTHR15836">
    <property type="entry name" value="PERIPHILIN 1"/>
    <property type="match status" value="1"/>
</dbReference>
<sequence>MSFCISVAFRRDRNIRDIYEERFPPERGGPYPRGAQGDRRPPFGRPDEDYGRGFEYDSPRFYPNGAPRNYHGEDQRGYHGDSHHSFPNDHRGGPLGRRQEDFSYYRGQREEPHGGRQTDFRPSNRAAPPPNTRVQGAYPPARSLPTVAPDAGDDTLIQAIMNLDRGEERDNLKRKAPFPPVRERSPTRRDVPRSPHSRSGSSISSRSYSPEKGKVHPFPPQQGKSIDSLPSLSAFYSDKSFWWDLPHTDGTKGYEEPLGSGRGLDRERPPGPSVSASRDGSPQSSVSATKEDVTTVEGPPDEVPPTIDEASSVMDDVQERRAQAIAAKAREIEKVFRQDCETFGMVVKMLVAKEPSLEKHLQNPLKENLIEIRERCLEDLRNFIAELDEVVRQPEPAV</sequence>
<proteinExistence type="predicted"/>
<feature type="compositionally biased region" description="Basic and acidic residues" evidence="1">
    <location>
        <begin position="70"/>
        <end position="119"/>
    </location>
</feature>
<evidence type="ECO:0000256" key="1">
    <source>
        <dbReference type="SAM" id="MobiDB-lite"/>
    </source>
</evidence>
<dbReference type="GO" id="GO:0005654">
    <property type="term" value="C:nucleoplasm"/>
    <property type="evidence" value="ECO:0007669"/>
    <property type="project" value="TreeGrafter"/>
</dbReference>
<organism evidence="3 4">
    <name type="scientific">Cyprinus carpio</name>
    <name type="common">Common carp</name>
    <dbReference type="NCBI Taxonomy" id="7962"/>
    <lineage>
        <taxon>Eukaryota</taxon>
        <taxon>Metazoa</taxon>
        <taxon>Chordata</taxon>
        <taxon>Craniata</taxon>
        <taxon>Vertebrata</taxon>
        <taxon>Euteleostomi</taxon>
        <taxon>Actinopterygii</taxon>
        <taxon>Neopterygii</taxon>
        <taxon>Teleostei</taxon>
        <taxon>Ostariophysi</taxon>
        <taxon>Cypriniformes</taxon>
        <taxon>Cyprinidae</taxon>
        <taxon>Cyprininae</taxon>
        <taxon>Cyprinus</taxon>
    </lineage>
</organism>
<feature type="domain" description="Periphilin-1 C-terminal" evidence="2">
    <location>
        <begin position="313"/>
        <end position="389"/>
    </location>
</feature>
<dbReference type="InterPro" id="IPR057603">
    <property type="entry name" value="Periphilin-1_C"/>
</dbReference>
<dbReference type="Pfam" id="PF25234">
    <property type="entry name" value="Periphilin_C"/>
    <property type="match status" value="1"/>
</dbReference>
<feature type="compositionally biased region" description="Basic and acidic residues" evidence="1">
    <location>
        <begin position="181"/>
        <end position="193"/>
    </location>
</feature>
<feature type="compositionally biased region" description="Basic and acidic residues" evidence="1">
    <location>
        <begin position="36"/>
        <end position="58"/>
    </location>
</feature>
<feature type="compositionally biased region" description="Basic and acidic residues" evidence="1">
    <location>
        <begin position="246"/>
        <end position="255"/>
    </location>
</feature>
<dbReference type="CDD" id="cd22896">
    <property type="entry name" value="periphilin-like"/>
    <property type="match status" value="1"/>
</dbReference>
<dbReference type="AlphaFoldDB" id="A0A8C2CVV9"/>